<dbReference type="OrthoDB" id="4426588at2"/>
<reference evidence="1 2" key="1">
    <citation type="submission" date="2016-07" db="EMBL/GenBank/DDBJ databases">
        <title>Draft genome sequence of Prauserella muralis DSM 45305, isolated from a mould-covered wall in an indoor environment.</title>
        <authorList>
            <person name="Ruckert C."/>
            <person name="Albersmeier A."/>
            <person name="Jiang C.-L."/>
            <person name="Jiang Y."/>
            <person name="Kalinowski J."/>
            <person name="Schneider O."/>
            <person name="Winkler A."/>
            <person name="Zotchev S.B."/>
        </authorList>
    </citation>
    <scope>NUCLEOTIDE SEQUENCE [LARGE SCALE GENOMIC DNA]</scope>
    <source>
        <strain evidence="1 2">DSM 45305</strain>
    </source>
</reference>
<dbReference type="Gene3D" id="3.30.70.1060">
    <property type="entry name" value="Dimeric alpha+beta barrel"/>
    <property type="match status" value="1"/>
</dbReference>
<comment type="caution">
    <text evidence="1">The sequence shown here is derived from an EMBL/GenBank/DDBJ whole genome shotgun (WGS) entry which is preliminary data.</text>
</comment>
<organism evidence="1 2">
    <name type="scientific">Prauserella muralis</name>
    <dbReference type="NCBI Taxonomy" id="588067"/>
    <lineage>
        <taxon>Bacteria</taxon>
        <taxon>Bacillati</taxon>
        <taxon>Actinomycetota</taxon>
        <taxon>Actinomycetes</taxon>
        <taxon>Pseudonocardiales</taxon>
        <taxon>Pseudonocardiaceae</taxon>
        <taxon>Prauserella</taxon>
    </lineage>
</organism>
<gene>
    <name evidence="1" type="ORF">BAY60_29285</name>
</gene>
<keyword evidence="1" id="KW-0413">Isomerase</keyword>
<protein>
    <submittedName>
        <fullName evidence="1">Muconolactone delta-isomerase</fullName>
    </submittedName>
</protein>
<dbReference type="GO" id="GO:0016853">
    <property type="term" value="F:isomerase activity"/>
    <property type="evidence" value="ECO:0007669"/>
    <property type="project" value="UniProtKB-KW"/>
</dbReference>
<keyword evidence="2" id="KW-1185">Reference proteome</keyword>
<dbReference type="InterPro" id="IPR011008">
    <property type="entry name" value="Dimeric_a/b-barrel"/>
</dbReference>
<dbReference type="RefSeq" id="WP_112284852.1">
    <property type="nucleotide sequence ID" value="NZ_MASW01000007.1"/>
</dbReference>
<dbReference type="InterPro" id="IPR026029">
    <property type="entry name" value="MLI_dom"/>
</dbReference>
<sequence>MDFLVRVDASRAYGLPEDERIALIERERERGLELMAENVIRHFWRVPGTHANVGIWSAPDADTLEEALTSLPIHPYADIEVTALATHPMSRMREAAA</sequence>
<dbReference type="Proteomes" id="UP000249915">
    <property type="component" value="Unassembled WGS sequence"/>
</dbReference>
<dbReference type="Pfam" id="PF02426">
    <property type="entry name" value="MIase"/>
    <property type="match status" value="1"/>
</dbReference>
<evidence type="ECO:0000313" key="2">
    <source>
        <dbReference type="Proteomes" id="UP000249915"/>
    </source>
</evidence>
<proteinExistence type="predicted"/>
<name>A0A2V4ATP9_9PSEU</name>
<dbReference type="SUPFAM" id="SSF54909">
    <property type="entry name" value="Dimeric alpha+beta barrel"/>
    <property type="match status" value="1"/>
</dbReference>
<dbReference type="AlphaFoldDB" id="A0A2V4ATP9"/>
<dbReference type="EMBL" id="MASW01000007">
    <property type="protein sequence ID" value="PXY18927.1"/>
    <property type="molecule type" value="Genomic_DNA"/>
</dbReference>
<accession>A0A2V4ATP9</accession>
<evidence type="ECO:0000313" key="1">
    <source>
        <dbReference type="EMBL" id="PXY18927.1"/>
    </source>
</evidence>